<feature type="transmembrane region" description="Helical" evidence="1">
    <location>
        <begin position="6"/>
        <end position="24"/>
    </location>
</feature>
<keyword evidence="1" id="KW-1133">Transmembrane helix</keyword>
<dbReference type="RefSeq" id="WP_349660413.1">
    <property type="nucleotide sequence ID" value="NZ_JBEGDG010000010.1"/>
</dbReference>
<evidence type="ECO:0000313" key="3">
    <source>
        <dbReference type="Proteomes" id="UP001478862"/>
    </source>
</evidence>
<evidence type="ECO:0000313" key="2">
    <source>
        <dbReference type="EMBL" id="MEQ6355902.1"/>
    </source>
</evidence>
<proteinExistence type="predicted"/>
<evidence type="ECO:0000256" key="1">
    <source>
        <dbReference type="SAM" id="Phobius"/>
    </source>
</evidence>
<feature type="transmembrane region" description="Helical" evidence="1">
    <location>
        <begin position="60"/>
        <end position="79"/>
    </location>
</feature>
<dbReference type="Pfam" id="PF06946">
    <property type="entry name" value="Phage_holin_5_1"/>
    <property type="match status" value="1"/>
</dbReference>
<dbReference type="Proteomes" id="UP001478862">
    <property type="component" value="Unassembled WGS sequence"/>
</dbReference>
<gene>
    <name evidence="2" type="ORF">ABNX05_14830</name>
</gene>
<keyword evidence="1" id="KW-0472">Membrane</keyword>
<feature type="transmembrane region" description="Helical" evidence="1">
    <location>
        <begin position="36"/>
        <end position="54"/>
    </location>
</feature>
<accession>A0ABV1MTT0</accession>
<name>A0ABV1MTT0_9BACI</name>
<keyword evidence="1" id="KW-0812">Transmembrane</keyword>
<reference evidence="2 3" key="1">
    <citation type="submission" date="2024-06" db="EMBL/GenBank/DDBJ databases">
        <title>Lysinibacillus zambalefons sp. nov., a Novel Firmicute Isolated from the Poon Bato Zambales Hyperalkaline Spring.</title>
        <authorList>
            <person name="Aja J.A."/>
            <person name="Lazaro J.E.H."/>
            <person name="Llorin L.D."/>
            <person name="Lim K.R."/>
            <person name="Teodosio J."/>
            <person name="Dalisay D.S."/>
        </authorList>
    </citation>
    <scope>NUCLEOTIDE SEQUENCE [LARGE SCALE GENOMIC DNA]</scope>
    <source>
        <strain evidence="2 3">M3</strain>
    </source>
</reference>
<sequence>MDLTNIFMIAMVMVAIVLAVAEVLKNTFKINTQYMPITSVVVGIFVGVICWPLADYPVYVMLMAGFIAGLTASGTFDLLKAAKKEGEQ</sequence>
<dbReference type="EMBL" id="JBEGDG010000010">
    <property type="protein sequence ID" value="MEQ6355902.1"/>
    <property type="molecule type" value="Genomic_DNA"/>
</dbReference>
<dbReference type="InterPro" id="IPR009708">
    <property type="entry name" value="Phage_A118_holin/antiholin"/>
</dbReference>
<protein>
    <submittedName>
        <fullName evidence="2">Holin</fullName>
    </submittedName>
</protein>
<organism evidence="2 3">
    <name type="scientific">Lysinibacillus zambalensis</name>
    <dbReference type="NCBI Taxonomy" id="3160866"/>
    <lineage>
        <taxon>Bacteria</taxon>
        <taxon>Bacillati</taxon>
        <taxon>Bacillota</taxon>
        <taxon>Bacilli</taxon>
        <taxon>Bacillales</taxon>
        <taxon>Bacillaceae</taxon>
        <taxon>Lysinibacillus</taxon>
    </lineage>
</organism>
<keyword evidence="3" id="KW-1185">Reference proteome</keyword>
<comment type="caution">
    <text evidence="2">The sequence shown here is derived from an EMBL/GenBank/DDBJ whole genome shotgun (WGS) entry which is preliminary data.</text>
</comment>